<feature type="non-terminal residue" evidence="2">
    <location>
        <position position="153"/>
    </location>
</feature>
<dbReference type="AlphaFoldDB" id="A0A4V1IZ50"/>
<sequence length="153" mass="17249">MIFLVVALLVTSFCSALSISQYKNLESEVHSTDFVAYQSAYKLTTPVTIIDALGVPRNIEKLEFKQLGENVFYVIVEDEVKELFVQAEKPFMEIMVEEDDDHVFIKPDGKLKHLCENSAYSAKLGDESWMSISLCGEKIKRSDLESLSNGKSN</sequence>
<dbReference type="EMBL" id="ML006208">
    <property type="protein sequence ID" value="RKP16829.1"/>
    <property type="molecule type" value="Genomic_DNA"/>
</dbReference>
<evidence type="ECO:0000256" key="1">
    <source>
        <dbReference type="SAM" id="SignalP"/>
    </source>
</evidence>
<organism evidence="2 3">
    <name type="scientific">Rozella allomycis (strain CSF55)</name>
    <dbReference type="NCBI Taxonomy" id="988480"/>
    <lineage>
        <taxon>Eukaryota</taxon>
        <taxon>Fungi</taxon>
        <taxon>Fungi incertae sedis</taxon>
        <taxon>Cryptomycota</taxon>
        <taxon>Cryptomycota incertae sedis</taxon>
        <taxon>Rozella</taxon>
    </lineage>
</organism>
<protein>
    <submittedName>
        <fullName evidence="2">Uncharacterized protein</fullName>
    </submittedName>
</protein>
<feature type="signal peptide" evidence="1">
    <location>
        <begin position="1"/>
        <end position="16"/>
    </location>
</feature>
<feature type="chain" id="PRO_5020774729" evidence="1">
    <location>
        <begin position="17"/>
        <end position="153"/>
    </location>
</feature>
<name>A0A4V1IZ50_ROZAC</name>
<keyword evidence="1" id="KW-0732">Signal</keyword>
<evidence type="ECO:0000313" key="2">
    <source>
        <dbReference type="EMBL" id="RKP16829.1"/>
    </source>
</evidence>
<gene>
    <name evidence="2" type="ORF">ROZALSC1DRAFT_31314</name>
</gene>
<evidence type="ECO:0000313" key="3">
    <source>
        <dbReference type="Proteomes" id="UP000281549"/>
    </source>
</evidence>
<dbReference type="Proteomes" id="UP000281549">
    <property type="component" value="Unassembled WGS sequence"/>
</dbReference>
<proteinExistence type="predicted"/>
<accession>A0A4V1IZ50</accession>
<reference evidence="3" key="1">
    <citation type="journal article" date="2018" name="Nat. Microbiol.">
        <title>Leveraging single-cell genomics to expand the fungal tree of life.</title>
        <authorList>
            <person name="Ahrendt S.R."/>
            <person name="Quandt C.A."/>
            <person name="Ciobanu D."/>
            <person name="Clum A."/>
            <person name="Salamov A."/>
            <person name="Andreopoulos B."/>
            <person name="Cheng J.F."/>
            <person name="Woyke T."/>
            <person name="Pelin A."/>
            <person name="Henrissat B."/>
            <person name="Reynolds N.K."/>
            <person name="Benny G.L."/>
            <person name="Smith M.E."/>
            <person name="James T.Y."/>
            <person name="Grigoriev I.V."/>
        </authorList>
    </citation>
    <scope>NUCLEOTIDE SEQUENCE [LARGE SCALE GENOMIC DNA]</scope>
    <source>
        <strain evidence="3">CSF55</strain>
    </source>
</reference>